<dbReference type="Proteomes" id="UP000492820">
    <property type="component" value="Unassembled WGS sequence"/>
</dbReference>
<dbReference type="InterPro" id="IPR031155">
    <property type="entry name" value="DUR"/>
</dbReference>
<dbReference type="AlphaFoldDB" id="A0A068WUF5"/>
<dbReference type="OrthoDB" id="10049971at2759"/>
<dbReference type="EMBL" id="LK028583">
    <property type="protein sequence ID" value="CDS21253.1"/>
    <property type="molecule type" value="Genomic_DNA"/>
</dbReference>
<feature type="transmembrane region" description="Helical" evidence="7">
    <location>
        <begin position="158"/>
        <end position="178"/>
    </location>
</feature>
<sequence length="700" mass="77878">MESRPEKTEEIYRDGGRRTSGVIVAYFVAKLISCNSFIDTTQAVHQNGVGGAYFSAIAACVATTLAAPLTVELKTKAPGARTFLQVVRTRFGTPVHCLFCFCALLVNLGMSFEICSRSLTALIQISPNVSKELILAVIIFTVGVILGFGGISSLFSSSYVTTAFLVSIVVLTGDAIFFNSGLYPLGDCERLIALTACQRVRNSTTPALSFRSLPAIFHALKEFDDYLVLLLLDQSFWQGVLSSEPETSGFNLVASGLFFFPVGAVFGTACGLGYLALNMSYGQVMLSNLMERLIVYAVLEFLFGRFGSVLFNTVIICTVTTCICSEVMAISSIFVVDVYMTYIRPFKKTEEVNNCVLCGLRRGRCCESRERCRCKSMAACFHCQRDEKDHQFARKRVPFRSACPTHGQYRQYIQHTRNVRNYAVYTVLAVFLFGPMLLDLVEVSLIDICHYVSALCGPLLGSLYFAFYWARVTPAAVFAGFIVGTLCGIGIIIAPFTVDWVWLNGASPGTILVGAVVTALFTFITTQPLSEEEELEVWERTRAIDDPLQPWSEGYGRDLGIRNAHLLTEGQPRLDDVKRAFSFSSKILKYASLLLLILYLGVLPAFVLIPAELSPDHFQAFVFILLTWLSTSLMFLLIIPPVFALEKARHVQKERKASQYIRRHQATIRSPSHYLLITRAYFRSVKERITRALPLTKKNN</sequence>
<reference evidence="10" key="3">
    <citation type="submission" date="2020-10" db="UniProtKB">
        <authorList>
            <consortium name="WormBaseParasite"/>
        </authorList>
    </citation>
    <scope>IDENTIFICATION</scope>
</reference>
<feature type="transmembrane region" description="Helical" evidence="7">
    <location>
        <begin position="419"/>
        <end position="438"/>
    </location>
</feature>
<dbReference type="WBParaSite" id="EgrG_000164300">
    <property type="protein sequence ID" value="EgrG_000164300"/>
    <property type="gene ID" value="EgrG_000164300"/>
</dbReference>
<dbReference type="InterPro" id="IPR001734">
    <property type="entry name" value="Na/solute_symporter"/>
</dbReference>
<feature type="transmembrane region" description="Helical" evidence="7">
    <location>
        <begin position="621"/>
        <end position="645"/>
    </location>
</feature>
<dbReference type="InterPro" id="IPR038377">
    <property type="entry name" value="Na/Glc_symporter_sf"/>
</dbReference>
<feature type="transmembrane region" description="Helical" evidence="7">
    <location>
        <begin position="50"/>
        <end position="71"/>
    </location>
</feature>
<feature type="transmembrane region" description="Helical" evidence="7">
    <location>
        <begin position="502"/>
        <end position="524"/>
    </location>
</feature>
<dbReference type="PROSITE" id="PS50283">
    <property type="entry name" value="NA_SOLUT_SYMP_3"/>
    <property type="match status" value="1"/>
</dbReference>
<feature type="transmembrane region" description="Helical" evidence="7">
    <location>
        <begin position="289"/>
        <end position="307"/>
    </location>
</feature>
<feature type="transmembrane region" description="Helical" evidence="7">
    <location>
        <begin position="21"/>
        <end position="38"/>
    </location>
</feature>
<keyword evidence="4 7" id="KW-0812">Transmembrane</keyword>
<evidence type="ECO:0000313" key="9">
    <source>
        <dbReference type="Proteomes" id="UP000492820"/>
    </source>
</evidence>
<evidence type="ECO:0000256" key="5">
    <source>
        <dbReference type="ARBA" id="ARBA00022989"/>
    </source>
</evidence>
<evidence type="ECO:0000256" key="4">
    <source>
        <dbReference type="ARBA" id="ARBA00022692"/>
    </source>
</evidence>
<dbReference type="GO" id="GO:0005886">
    <property type="term" value="C:plasma membrane"/>
    <property type="evidence" value="ECO:0007669"/>
    <property type="project" value="TreeGrafter"/>
</dbReference>
<evidence type="ECO:0000256" key="7">
    <source>
        <dbReference type="SAM" id="Phobius"/>
    </source>
</evidence>
<evidence type="ECO:0000313" key="8">
    <source>
        <dbReference type="EMBL" id="CDS21253.1"/>
    </source>
</evidence>
<dbReference type="GO" id="GO:0015204">
    <property type="term" value="F:urea transmembrane transporter activity"/>
    <property type="evidence" value="ECO:0007669"/>
    <property type="project" value="InterPro"/>
</dbReference>
<feature type="transmembrane region" description="Helical" evidence="7">
    <location>
        <begin position="252"/>
        <end position="277"/>
    </location>
</feature>
<feature type="transmembrane region" description="Helical" evidence="7">
    <location>
        <begin position="450"/>
        <end position="469"/>
    </location>
</feature>
<reference evidence="8 9" key="1">
    <citation type="journal article" date="2013" name="Nature">
        <title>The genomes of four tapeworm species reveal adaptations to parasitism.</title>
        <authorList>
            <person name="Tsai I.J."/>
            <person name="Zarowiecki M."/>
            <person name="Holroyd N."/>
            <person name="Garciarrubio A."/>
            <person name="Sanchez-Flores A."/>
            <person name="Brooks K.L."/>
            <person name="Tracey A."/>
            <person name="Bobes R.J."/>
            <person name="Fragoso G."/>
            <person name="Sciutto E."/>
            <person name="Aslett M."/>
            <person name="Beasley H."/>
            <person name="Bennett H.M."/>
            <person name="Cai J."/>
            <person name="Camicia F."/>
            <person name="Clark R."/>
            <person name="Cucher M."/>
            <person name="De Silva N."/>
            <person name="Day T.A."/>
            <person name="Deplazes P."/>
            <person name="Estrada K."/>
            <person name="Fernandez C."/>
            <person name="Holland P.W."/>
            <person name="Hou J."/>
            <person name="Hu S."/>
            <person name="Huckvale T."/>
            <person name="Hung S.S."/>
            <person name="Kamenetzky L."/>
            <person name="Keane J.A."/>
            <person name="Kiss F."/>
            <person name="Koziol U."/>
            <person name="Lambert O."/>
            <person name="Liu K."/>
            <person name="Luo X."/>
            <person name="Luo Y."/>
            <person name="Macchiaroli N."/>
            <person name="Nichol S."/>
            <person name="Paps J."/>
            <person name="Parkinson J."/>
            <person name="Pouchkina-Stantcheva N."/>
            <person name="Riddiford N."/>
            <person name="Rosenzvit M."/>
            <person name="Salinas G."/>
            <person name="Wasmuth J.D."/>
            <person name="Zamanian M."/>
            <person name="Zheng Y."/>
            <person name="Cai X."/>
            <person name="Soberon X."/>
            <person name="Olson P.D."/>
            <person name="Laclette J.P."/>
            <person name="Brehm K."/>
            <person name="Berriman M."/>
            <person name="Garciarrubio A."/>
            <person name="Bobes R.J."/>
            <person name="Fragoso G."/>
            <person name="Sanchez-Flores A."/>
            <person name="Estrada K."/>
            <person name="Cevallos M.A."/>
            <person name="Morett E."/>
            <person name="Gonzalez V."/>
            <person name="Portillo T."/>
            <person name="Ochoa-Leyva A."/>
            <person name="Jose M.V."/>
            <person name="Sciutto E."/>
            <person name="Landa A."/>
            <person name="Jimenez L."/>
            <person name="Valdes V."/>
            <person name="Carrero J.C."/>
            <person name="Larralde C."/>
            <person name="Morales-Montor J."/>
            <person name="Limon-Lason J."/>
            <person name="Soberon X."/>
            <person name="Laclette J.P."/>
        </authorList>
    </citation>
    <scope>NUCLEOTIDE SEQUENCE [LARGE SCALE GENOMIC DNA]</scope>
</reference>
<keyword evidence="6 7" id="KW-0472">Membrane</keyword>
<comment type="similarity">
    <text evidence="2">Belongs to the sodium:solute symporter (SSF) (TC 2.A.21) family.</text>
</comment>
<feature type="transmembrane region" description="Helical" evidence="7">
    <location>
        <begin position="476"/>
        <end position="496"/>
    </location>
</feature>
<proteinExistence type="inferred from homology"/>
<evidence type="ECO:0000256" key="6">
    <source>
        <dbReference type="ARBA" id="ARBA00023136"/>
    </source>
</evidence>
<feature type="transmembrane region" description="Helical" evidence="7">
    <location>
        <begin position="587"/>
        <end position="609"/>
    </location>
</feature>
<keyword evidence="5 7" id="KW-1133">Transmembrane helix</keyword>
<dbReference type="PANTHER" id="PTHR46154">
    <property type="match status" value="1"/>
</dbReference>
<protein>
    <submittedName>
        <fullName evidence="8 10">Solute symporter family transporter</fullName>
    </submittedName>
</protein>
<keyword evidence="3" id="KW-0813">Transport</keyword>
<evidence type="ECO:0000256" key="1">
    <source>
        <dbReference type="ARBA" id="ARBA00004141"/>
    </source>
</evidence>
<evidence type="ECO:0000256" key="2">
    <source>
        <dbReference type="ARBA" id="ARBA00006434"/>
    </source>
</evidence>
<dbReference type="Gene3D" id="1.20.1730.10">
    <property type="entry name" value="Sodium/glucose cotransporter"/>
    <property type="match status" value="1"/>
</dbReference>
<feature type="transmembrane region" description="Helical" evidence="7">
    <location>
        <begin position="132"/>
        <end position="151"/>
    </location>
</feature>
<gene>
    <name evidence="8" type="ORF">EgrG_000164300</name>
</gene>
<dbReference type="PANTHER" id="PTHR46154:SF4">
    <property type="entry name" value="UREA ACTIVE TRANSPORTER"/>
    <property type="match status" value="1"/>
</dbReference>
<comment type="subcellular location">
    <subcellularLocation>
        <location evidence="1">Membrane</location>
        <topology evidence="1">Multi-pass membrane protein</topology>
    </subcellularLocation>
</comment>
<evidence type="ECO:0000256" key="3">
    <source>
        <dbReference type="ARBA" id="ARBA00022448"/>
    </source>
</evidence>
<reference evidence="8" key="2">
    <citation type="submission" date="2014-06" db="EMBL/GenBank/DDBJ databases">
        <authorList>
            <person name="Aslett M."/>
        </authorList>
    </citation>
    <scope>NUCLEOTIDE SEQUENCE</scope>
</reference>
<feature type="transmembrane region" description="Helical" evidence="7">
    <location>
        <begin position="313"/>
        <end position="339"/>
    </location>
</feature>
<name>A0A068WUF5_ECHGR</name>
<accession>A0A068WUF5</accession>
<evidence type="ECO:0000313" key="10">
    <source>
        <dbReference type="WBParaSite" id="EgrG_000164300"/>
    </source>
</evidence>
<organism evidence="8">
    <name type="scientific">Echinococcus granulosus</name>
    <name type="common">Hydatid tapeworm</name>
    <dbReference type="NCBI Taxonomy" id="6210"/>
    <lineage>
        <taxon>Eukaryota</taxon>
        <taxon>Metazoa</taxon>
        <taxon>Spiralia</taxon>
        <taxon>Lophotrochozoa</taxon>
        <taxon>Platyhelminthes</taxon>
        <taxon>Cestoda</taxon>
        <taxon>Eucestoda</taxon>
        <taxon>Cyclophyllidea</taxon>
        <taxon>Taeniidae</taxon>
        <taxon>Echinococcus</taxon>
        <taxon>Echinococcus granulosus group</taxon>
    </lineage>
</organism>
<feature type="transmembrane region" description="Helical" evidence="7">
    <location>
        <begin position="91"/>
        <end position="112"/>
    </location>
</feature>